<dbReference type="EMBL" id="CP000390">
    <property type="protein sequence ID" value="ABG62647.1"/>
    <property type="molecule type" value="Genomic_DNA"/>
</dbReference>
<proteinExistence type="predicted"/>
<gene>
    <name evidence="1" type="ordered locus">Meso_1251</name>
</gene>
<sequence>MTVGRYPLAAYQVALREYQSRLASMKSLGTPSRAVSGIDDAPHDQDQRWYRCRDEAVSCARSKWDGLWQRHCDGESAGRNTIIRYGEREGLPQAIDSDVVNETVDRDIVRGCIAETMRDE</sequence>
<evidence type="ECO:0000313" key="1">
    <source>
        <dbReference type="EMBL" id="ABG62647.1"/>
    </source>
</evidence>
<accession>Q11IX8</accession>
<reference evidence="1" key="1">
    <citation type="submission" date="2006-06" db="EMBL/GenBank/DDBJ databases">
        <title>Complete sequence of chromosome of Chelativorans sp. BNC1.</title>
        <authorList>
            <consortium name="US DOE Joint Genome Institute"/>
            <person name="Copeland A."/>
            <person name="Lucas S."/>
            <person name="Lapidus A."/>
            <person name="Barry K."/>
            <person name="Detter J.C."/>
            <person name="Glavina del Rio T."/>
            <person name="Hammon N."/>
            <person name="Israni S."/>
            <person name="Dalin E."/>
            <person name="Tice H."/>
            <person name="Pitluck S."/>
            <person name="Chertkov O."/>
            <person name="Brettin T."/>
            <person name="Bruce D."/>
            <person name="Han C."/>
            <person name="Tapia R."/>
            <person name="Gilna P."/>
            <person name="Schmutz J."/>
            <person name="Larimer F."/>
            <person name="Land M."/>
            <person name="Hauser L."/>
            <person name="Kyrpides N."/>
            <person name="Mikhailova N."/>
            <person name="Richardson P."/>
        </authorList>
    </citation>
    <scope>NUCLEOTIDE SEQUENCE</scope>
    <source>
        <strain evidence="1">BNC1</strain>
    </source>
</reference>
<protein>
    <submittedName>
        <fullName evidence="1">Uncharacterized protein</fullName>
    </submittedName>
</protein>
<dbReference type="AlphaFoldDB" id="Q11IX8"/>
<name>Q11IX8_CHESB</name>
<dbReference type="KEGG" id="mes:Meso_1251"/>
<organism evidence="1">
    <name type="scientific">Chelativorans sp. (strain BNC1)</name>
    <dbReference type="NCBI Taxonomy" id="266779"/>
    <lineage>
        <taxon>Bacteria</taxon>
        <taxon>Pseudomonadati</taxon>
        <taxon>Pseudomonadota</taxon>
        <taxon>Alphaproteobacteria</taxon>
        <taxon>Hyphomicrobiales</taxon>
        <taxon>Phyllobacteriaceae</taxon>
        <taxon>Chelativorans</taxon>
    </lineage>
</organism>
<dbReference type="HOGENOM" id="CLU_2045501_0_0_5"/>